<feature type="compositionally biased region" description="Low complexity" evidence="1">
    <location>
        <begin position="1"/>
        <end position="23"/>
    </location>
</feature>
<accession>A0A9N7UDG4</accession>
<name>A0A9N7UDG4_PLEPL</name>
<evidence type="ECO:0000313" key="2">
    <source>
        <dbReference type="EMBL" id="CAB1429803.1"/>
    </source>
</evidence>
<gene>
    <name evidence="2" type="ORF">PLEPLA_LOCUS17783</name>
</gene>
<evidence type="ECO:0000256" key="1">
    <source>
        <dbReference type="SAM" id="MobiDB-lite"/>
    </source>
</evidence>
<evidence type="ECO:0000313" key="3">
    <source>
        <dbReference type="Proteomes" id="UP001153269"/>
    </source>
</evidence>
<reference evidence="2" key="1">
    <citation type="submission" date="2020-03" db="EMBL/GenBank/DDBJ databases">
        <authorList>
            <person name="Weist P."/>
        </authorList>
    </citation>
    <scope>NUCLEOTIDE SEQUENCE</scope>
</reference>
<dbReference type="EMBL" id="CADEAL010001172">
    <property type="protein sequence ID" value="CAB1429803.1"/>
    <property type="molecule type" value="Genomic_DNA"/>
</dbReference>
<comment type="caution">
    <text evidence="2">The sequence shown here is derived from an EMBL/GenBank/DDBJ whole genome shotgun (WGS) entry which is preliminary data.</text>
</comment>
<feature type="region of interest" description="Disordered" evidence="1">
    <location>
        <begin position="1"/>
        <end position="43"/>
    </location>
</feature>
<dbReference type="AlphaFoldDB" id="A0A9N7UDG4"/>
<keyword evidence="3" id="KW-1185">Reference proteome</keyword>
<sequence length="126" mass="12962">MKVPRGATARGSGTGSGALTLPGPGKGHRLNGQLPSKYSPSDLSTCKRSITIFLSSESQDPVQGGRLFPGAGIGSPSLPYCALLMTGEPLDAEVVKIIALSVTNWESPGFKRAIWFTAGPATSAGF</sequence>
<protein>
    <submittedName>
        <fullName evidence="2">Uncharacterized protein</fullName>
    </submittedName>
</protein>
<dbReference type="Proteomes" id="UP001153269">
    <property type="component" value="Unassembled WGS sequence"/>
</dbReference>
<proteinExistence type="predicted"/>
<organism evidence="2 3">
    <name type="scientific">Pleuronectes platessa</name>
    <name type="common">European plaice</name>
    <dbReference type="NCBI Taxonomy" id="8262"/>
    <lineage>
        <taxon>Eukaryota</taxon>
        <taxon>Metazoa</taxon>
        <taxon>Chordata</taxon>
        <taxon>Craniata</taxon>
        <taxon>Vertebrata</taxon>
        <taxon>Euteleostomi</taxon>
        <taxon>Actinopterygii</taxon>
        <taxon>Neopterygii</taxon>
        <taxon>Teleostei</taxon>
        <taxon>Neoteleostei</taxon>
        <taxon>Acanthomorphata</taxon>
        <taxon>Carangaria</taxon>
        <taxon>Pleuronectiformes</taxon>
        <taxon>Pleuronectoidei</taxon>
        <taxon>Pleuronectidae</taxon>
        <taxon>Pleuronectes</taxon>
    </lineage>
</organism>
<feature type="compositionally biased region" description="Polar residues" evidence="1">
    <location>
        <begin position="33"/>
        <end position="43"/>
    </location>
</feature>